<dbReference type="AlphaFoldDB" id="A0A1X7T3D7"/>
<protein>
    <recommendedName>
        <fullName evidence="1">Death domain-containing protein</fullName>
    </recommendedName>
</protein>
<dbReference type="InParanoid" id="A0A1X7T3D7"/>
<dbReference type="PROSITE" id="PS50017">
    <property type="entry name" value="DEATH_DOMAIN"/>
    <property type="match status" value="1"/>
</dbReference>
<dbReference type="EnsemblMetazoa" id="Aqu2.1.08876_001">
    <property type="protein sequence ID" value="Aqu2.1.08876_001"/>
    <property type="gene ID" value="Aqu2.1.08876"/>
</dbReference>
<feature type="domain" description="Death" evidence="1">
    <location>
        <begin position="74"/>
        <end position="145"/>
    </location>
</feature>
<dbReference type="GO" id="GO:0007165">
    <property type="term" value="P:signal transduction"/>
    <property type="evidence" value="ECO:0007669"/>
    <property type="project" value="InterPro"/>
</dbReference>
<name>A0A1X7T3D7_AMPQE</name>
<reference evidence="2" key="1">
    <citation type="submission" date="2017-05" db="UniProtKB">
        <authorList>
            <consortium name="EnsemblMetazoa"/>
        </authorList>
    </citation>
    <scope>IDENTIFICATION</scope>
</reference>
<dbReference type="InterPro" id="IPR011029">
    <property type="entry name" value="DEATH-like_dom_sf"/>
</dbReference>
<sequence>MRDLCDLGAFQSVVQHILSKYFILIGGTGTAATLQAPSYPFPTVVPRTNPNELSINDLMIVLTVLTEAMFGPLRWIHLGLSLGLLMPTLNVIGRTNGDANDHLKLTLRYWLEKKDNVTGTTWDNLIRAVRSTGDMAAAERMPGILRSKLSSIDQPNTPDTDRRQ</sequence>
<accession>A0A1X7T3D7</accession>
<evidence type="ECO:0000313" key="2">
    <source>
        <dbReference type="EnsemblMetazoa" id="Aqu2.1.08876_001"/>
    </source>
</evidence>
<organism evidence="2">
    <name type="scientific">Amphimedon queenslandica</name>
    <name type="common">Sponge</name>
    <dbReference type="NCBI Taxonomy" id="400682"/>
    <lineage>
        <taxon>Eukaryota</taxon>
        <taxon>Metazoa</taxon>
        <taxon>Porifera</taxon>
        <taxon>Demospongiae</taxon>
        <taxon>Heteroscleromorpha</taxon>
        <taxon>Haplosclerida</taxon>
        <taxon>Niphatidae</taxon>
        <taxon>Amphimedon</taxon>
    </lineage>
</organism>
<proteinExistence type="predicted"/>
<dbReference type="InterPro" id="IPR000488">
    <property type="entry name" value="Death_dom"/>
</dbReference>
<dbReference type="Gene3D" id="1.10.533.10">
    <property type="entry name" value="Death Domain, Fas"/>
    <property type="match status" value="1"/>
</dbReference>
<evidence type="ECO:0000259" key="1">
    <source>
        <dbReference type="PROSITE" id="PS50017"/>
    </source>
</evidence>